<sequence length="151" mass="16796">MTRIEWTRGPRLGRMVAVAAGGRRGAGGALLRVERVRDARPPAPPAGQHAEREALGLEALGAVPPLQAGAEVFARRDFHLDALPELRLEQRAKHVLAQLAAQRPELLFLREEPHQAQILIPLAGTSVQYTQTSYINHYYHTNHNHDYSYQG</sequence>
<accession>A0A166I3P3</accession>
<reference evidence="1 2" key="1">
    <citation type="journal article" date="2016" name="Mol. Biol. Evol.">
        <title>Comparative Genomics of Early-Diverging Mushroom-Forming Fungi Provides Insights into the Origins of Lignocellulose Decay Capabilities.</title>
        <authorList>
            <person name="Nagy L.G."/>
            <person name="Riley R."/>
            <person name="Tritt A."/>
            <person name="Adam C."/>
            <person name="Daum C."/>
            <person name="Floudas D."/>
            <person name="Sun H."/>
            <person name="Yadav J.S."/>
            <person name="Pangilinan J."/>
            <person name="Larsson K.H."/>
            <person name="Matsuura K."/>
            <person name="Barry K."/>
            <person name="Labutti K."/>
            <person name="Kuo R."/>
            <person name="Ohm R.A."/>
            <person name="Bhattacharya S.S."/>
            <person name="Shirouzu T."/>
            <person name="Yoshinaga Y."/>
            <person name="Martin F.M."/>
            <person name="Grigoriev I.V."/>
            <person name="Hibbett D.S."/>
        </authorList>
    </citation>
    <scope>NUCLEOTIDE SEQUENCE [LARGE SCALE GENOMIC DNA]</scope>
    <source>
        <strain evidence="1 2">CBS 109695</strain>
    </source>
</reference>
<proteinExistence type="predicted"/>
<protein>
    <submittedName>
        <fullName evidence="1">Uncharacterized protein</fullName>
    </submittedName>
</protein>
<dbReference type="AlphaFoldDB" id="A0A166I3P3"/>
<gene>
    <name evidence="1" type="ORF">FIBSPDRAFT_955389</name>
</gene>
<dbReference type="Proteomes" id="UP000076532">
    <property type="component" value="Unassembled WGS sequence"/>
</dbReference>
<dbReference type="EMBL" id="KV417563">
    <property type="protein sequence ID" value="KZP19510.1"/>
    <property type="molecule type" value="Genomic_DNA"/>
</dbReference>
<keyword evidence="2" id="KW-1185">Reference proteome</keyword>
<organism evidence="1 2">
    <name type="scientific">Athelia psychrophila</name>
    <dbReference type="NCBI Taxonomy" id="1759441"/>
    <lineage>
        <taxon>Eukaryota</taxon>
        <taxon>Fungi</taxon>
        <taxon>Dikarya</taxon>
        <taxon>Basidiomycota</taxon>
        <taxon>Agaricomycotina</taxon>
        <taxon>Agaricomycetes</taxon>
        <taxon>Agaricomycetidae</taxon>
        <taxon>Atheliales</taxon>
        <taxon>Atheliaceae</taxon>
        <taxon>Athelia</taxon>
    </lineage>
</organism>
<name>A0A166I3P3_9AGAM</name>
<evidence type="ECO:0000313" key="2">
    <source>
        <dbReference type="Proteomes" id="UP000076532"/>
    </source>
</evidence>
<evidence type="ECO:0000313" key="1">
    <source>
        <dbReference type="EMBL" id="KZP19510.1"/>
    </source>
</evidence>